<evidence type="ECO:0000256" key="7">
    <source>
        <dbReference type="ARBA" id="ARBA00023170"/>
    </source>
</evidence>
<keyword evidence="7" id="KW-0675">Receptor</keyword>
<dbReference type="GO" id="GO:0043123">
    <property type="term" value="P:positive regulation of canonical NF-kappaB signal transduction"/>
    <property type="evidence" value="ECO:0007669"/>
    <property type="project" value="InterPro"/>
</dbReference>
<dbReference type="GO" id="GO:0046330">
    <property type="term" value="P:positive regulation of JNK cascade"/>
    <property type="evidence" value="ECO:0007669"/>
    <property type="project" value="InterPro"/>
</dbReference>
<keyword evidence="10" id="KW-0732">Signal</keyword>
<proteinExistence type="predicted"/>
<evidence type="ECO:0008006" key="13">
    <source>
        <dbReference type="Google" id="ProtNLM"/>
    </source>
</evidence>
<evidence type="ECO:0000256" key="6">
    <source>
        <dbReference type="ARBA" id="ARBA00023157"/>
    </source>
</evidence>
<dbReference type="GO" id="GO:0038023">
    <property type="term" value="F:signaling receptor activity"/>
    <property type="evidence" value="ECO:0007669"/>
    <property type="project" value="InterPro"/>
</dbReference>
<evidence type="ECO:0000313" key="12">
    <source>
        <dbReference type="Proteomes" id="UP000749559"/>
    </source>
</evidence>
<keyword evidence="5" id="KW-0472">Membrane</keyword>
<keyword evidence="4" id="KW-1133">Transmembrane helix</keyword>
<protein>
    <recommendedName>
        <fullName evidence="13">TNFR-Cys domain-containing protein</fullName>
    </recommendedName>
</protein>
<dbReference type="InterPro" id="IPR047526">
    <property type="entry name" value="TNR19/27/EDAR"/>
</dbReference>
<keyword evidence="2" id="KW-0812">Transmembrane</keyword>
<dbReference type="PANTHER" id="PTHR12120:SF10">
    <property type="entry name" value="TNFR-CYS DOMAIN-CONTAINING PROTEIN"/>
    <property type="match status" value="1"/>
</dbReference>
<comment type="subcellular location">
    <subcellularLocation>
        <location evidence="1">Membrane</location>
        <topology evidence="1">Single-pass membrane protein</topology>
    </subcellularLocation>
</comment>
<comment type="caution">
    <text evidence="11">The sequence shown here is derived from an EMBL/GenBank/DDBJ whole genome shotgun (WGS) entry which is preliminary data.</text>
</comment>
<keyword evidence="8" id="KW-0325">Glycoprotein</keyword>
<gene>
    <name evidence="11" type="ORF">OFUS_LOCUS4922</name>
</gene>
<sequence>MDIIRQLIFLVLVVMTLVALTYAIPCGENHNNYSMTKEQCDQCDNRRWLSGDGNCQLCPFCFPGKGLSQACGNGHGHDEQIDCISCDPTKHLYSNKYDAEQCKEGPHCNDFNRAYKEKPTSTSSAICGHCLDGFFIPKDMHFSPNRLTECDPCTLAVSAEDMQTCSNNETSTTSREPDPNSDFQIVIAGSVICVLIACTIFTTWRWKPSLFQLCICRDLFHRNKSDCTSYVEEGLLENEHSKDIEDTGGRIPSEVQQRPSKIELDNGEQQVIHVANGDKGFGKEDVSENNLAAQTEGTKITSTATKITERGNDLAIEDQANQE</sequence>
<keyword evidence="12" id="KW-1185">Reference proteome</keyword>
<organism evidence="11 12">
    <name type="scientific">Owenia fusiformis</name>
    <name type="common">Polychaete worm</name>
    <dbReference type="NCBI Taxonomy" id="6347"/>
    <lineage>
        <taxon>Eukaryota</taxon>
        <taxon>Metazoa</taxon>
        <taxon>Spiralia</taxon>
        <taxon>Lophotrochozoa</taxon>
        <taxon>Annelida</taxon>
        <taxon>Polychaeta</taxon>
        <taxon>Sedentaria</taxon>
        <taxon>Canalipalpata</taxon>
        <taxon>Sabellida</taxon>
        <taxon>Oweniida</taxon>
        <taxon>Oweniidae</taxon>
        <taxon>Owenia</taxon>
    </lineage>
</organism>
<dbReference type="PANTHER" id="PTHR12120">
    <property type="entry name" value="TNFR-CYS DOMAIN-CONTAINING PROTEIN"/>
    <property type="match status" value="1"/>
</dbReference>
<evidence type="ECO:0000256" key="5">
    <source>
        <dbReference type="ARBA" id="ARBA00023136"/>
    </source>
</evidence>
<feature type="region of interest" description="Disordered" evidence="9">
    <location>
        <begin position="278"/>
        <end position="305"/>
    </location>
</feature>
<feature type="compositionally biased region" description="Polar residues" evidence="9">
    <location>
        <begin position="288"/>
        <end position="305"/>
    </location>
</feature>
<feature type="chain" id="PRO_5035841476" description="TNFR-Cys domain-containing protein" evidence="10">
    <location>
        <begin position="24"/>
        <end position="323"/>
    </location>
</feature>
<reference evidence="11" key="1">
    <citation type="submission" date="2022-03" db="EMBL/GenBank/DDBJ databases">
        <authorList>
            <person name="Martin C."/>
        </authorList>
    </citation>
    <scope>NUCLEOTIDE SEQUENCE</scope>
</reference>
<feature type="signal peptide" evidence="10">
    <location>
        <begin position="1"/>
        <end position="23"/>
    </location>
</feature>
<evidence type="ECO:0000256" key="8">
    <source>
        <dbReference type="ARBA" id="ARBA00023180"/>
    </source>
</evidence>
<accession>A0A8S4NB36</accession>
<evidence type="ECO:0000256" key="4">
    <source>
        <dbReference type="ARBA" id="ARBA00022989"/>
    </source>
</evidence>
<evidence type="ECO:0000256" key="9">
    <source>
        <dbReference type="SAM" id="MobiDB-lite"/>
    </source>
</evidence>
<dbReference type="GO" id="GO:0005886">
    <property type="term" value="C:plasma membrane"/>
    <property type="evidence" value="ECO:0007669"/>
    <property type="project" value="TreeGrafter"/>
</dbReference>
<dbReference type="OrthoDB" id="10017617at2759"/>
<dbReference type="Proteomes" id="UP000749559">
    <property type="component" value="Unassembled WGS sequence"/>
</dbReference>
<evidence type="ECO:0000256" key="2">
    <source>
        <dbReference type="ARBA" id="ARBA00022692"/>
    </source>
</evidence>
<evidence type="ECO:0000313" key="11">
    <source>
        <dbReference type="EMBL" id="CAH1777939.1"/>
    </source>
</evidence>
<evidence type="ECO:0000256" key="10">
    <source>
        <dbReference type="SAM" id="SignalP"/>
    </source>
</evidence>
<keyword evidence="3" id="KW-0677">Repeat</keyword>
<dbReference type="Gene3D" id="2.10.50.10">
    <property type="entry name" value="Tumor Necrosis Factor Receptor, subunit A, domain 2"/>
    <property type="match status" value="1"/>
</dbReference>
<evidence type="ECO:0000256" key="3">
    <source>
        <dbReference type="ARBA" id="ARBA00022737"/>
    </source>
</evidence>
<dbReference type="EMBL" id="CAIIXF020000002">
    <property type="protein sequence ID" value="CAH1777939.1"/>
    <property type="molecule type" value="Genomic_DNA"/>
</dbReference>
<dbReference type="AlphaFoldDB" id="A0A8S4NB36"/>
<name>A0A8S4NB36_OWEFU</name>
<keyword evidence="6" id="KW-1015">Disulfide bond</keyword>
<evidence type="ECO:0000256" key="1">
    <source>
        <dbReference type="ARBA" id="ARBA00004167"/>
    </source>
</evidence>